<dbReference type="OrthoDB" id="67566at2759"/>
<accession>A0A9P6UYW0</accession>
<dbReference type="PANTHER" id="PTHR12692">
    <property type="entry name" value="DOLICHYL-DIPHOSPHOOLIGOSACCHARIDE--PROTEIN GLYCOSYLTRANSFERASE-RELATED"/>
    <property type="match status" value="1"/>
</dbReference>
<dbReference type="GO" id="GO:0018279">
    <property type="term" value="P:protein N-linked glycosylation via asparagine"/>
    <property type="evidence" value="ECO:0007669"/>
    <property type="project" value="TreeGrafter"/>
</dbReference>
<reference evidence="11" key="1">
    <citation type="journal article" date="2020" name="Fungal Divers.">
        <title>Resolving the Mortierellaceae phylogeny through synthesis of multi-gene phylogenetics and phylogenomics.</title>
        <authorList>
            <person name="Vandepol N."/>
            <person name="Liber J."/>
            <person name="Desiro A."/>
            <person name="Na H."/>
            <person name="Kennedy M."/>
            <person name="Barry K."/>
            <person name="Grigoriev I.V."/>
            <person name="Miller A.N."/>
            <person name="O'Donnell K."/>
            <person name="Stajich J.E."/>
            <person name="Bonito G."/>
        </authorList>
    </citation>
    <scope>NUCLEOTIDE SEQUENCE</scope>
    <source>
        <strain evidence="11">REB-010B</strain>
    </source>
</reference>
<evidence type="ECO:0000313" key="12">
    <source>
        <dbReference type="Proteomes" id="UP000738325"/>
    </source>
</evidence>
<keyword evidence="4 9" id="KW-0812">Transmembrane</keyword>
<organism evidence="11 12">
    <name type="scientific">Dissophora globulifera</name>
    <dbReference type="NCBI Taxonomy" id="979702"/>
    <lineage>
        <taxon>Eukaryota</taxon>
        <taxon>Fungi</taxon>
        <taxon>Fungi incertae sedis</taxon>
        <taxon>Mucoromycota</taxon>
        <taxon>Mortierellomycotina</taxon>
        <taxon>Mortierellomycetes</taxon>
        <taxon>Mortierellales</taxon>
        <taxon>Mortierellaceae</taxon>
        <taxon>Dissophora</taxon>
    </lineage>
</organism>
<name>A0A9P6UYW0_9FUNG</name>
<dbReference type="Gene3D" id="3.40.30.10">
    <property type="entry name" value="Glutaredoxin"/>
    <property type="match status" value="1"/>
</dbReference>
<feature type="chain" id="PRO_5040293161" evidence="10">
    <location>
        <begin position="30"/>
        <end position="279"/>
    </location>
</feature>
<dbReference type="PANTHER" id="PTHR12692:SF0">
    <property type="entry name" value="GH11935P"/>
    <property type="match status" value="1"/>
</dbReference>
<dbReference type="CDD" id="cd02961">
    <property type="entry name" value="PDI_a_family"/>
    <property type="match status" value="1"/>
</dbReference>
<evidence type="ECO:0000256" key="2">
    <source>
        <dbReference type="ARBA" id="ARBA00004477"/>
    </source>
</evidence>
<keyword evidence="5 10" id="KW-0732">Signal</keyword>
<evidence type="ECO:0000256" key="3">
    <source>
        <dbReference type="ARBA" id="ARBA00009561"/>
    </source>
</evidence>
<evidence type="ECO:0000256" key="8">
    <source>
        <dbReference type="ARBA" id="ARBA00023136"/>
    </source>
</evidence>
<evidence type="ECO:0000256" key="1">
    <source>
        <dbReference type="ARBA" id="ARBA00002791"/>
    </source>
</evidence>
<evidence type="ECO:0000256" key="5">
    <source>
        <dbReference type="ARBA" id="ARBA00022729"/>
    </source>
</evidence>
<evidence type="ECO:0000256" key="7">
    <source>
        <dbReference type="ARBA" id="ARBA00022989"/>
    </source>
</evidence>
<dbReference type="EMBL" id="JAAAIP010000089">
    <property type="protein sequence ID" value="KAG0326175.1"/>
    <property type="molecule type" value="Genomic_DNA"/>
</dbReference>
<dbReference type="Proteomes" id="UP000738325">
    <property type="component" value="Unassembled WGS sequence"/>
</dbReference>
<comment type="similarity">
    <text evidence="3">Belongs to the OST3/OST6 family.</text>
</comment>
<proteinExistence type="inferred from homology"/>
<dbReference type="Pfam" id="PF04756">
    <property type="entry name" value="OST3_OST6"/>
    <property type="match status" value="1"/>
</dbReference>
<keyword evidence="8 9" id="KW-0472">Membrane</keyword>
<dbReference type="InterPro" id="IPR021149">
    <property type="entry name" value="OligosaccharylTrfase_OST3/OST6"/>
</dbReference>
<dbReference type="AlphaFoldDB" id="A0A9P6UYW0"/>
<protein>
    <submittedName>
        <fullName evidence="11">Oligosaccharyl transferase subunit ost3/OST6</fullName>
    </submittedName>
</protein>
<gene>
    <name evidence="11" type="primary">OST3_2</name>
    <name evidence="11" type="ORF">BGZ99_009972</name>
</gene>
<evidence type="ECO:0000256" key="4">
    <source>
        <dbReference type="ARBA" id="ARBA00022692"/>
    </source>
</evidence>
<evidence type="ECO:0000256" key="9">
    <source>
        <dbReference type="SAM" id="Phobius"/>
    </source>
</evidence>
<evidence type="ECO:0000256" key="10">
    <source>
        <dbReference type="SAM" id="SignalP"/>
    </source>
</evidence>
<comment type="caution">
    <text evidence="11">The sequence shown here is derived from an EMBL/GenBank/DDBJ whole genome shotgun (WGS) entry which is preliminary data.</text>
</comment>
<sequence>MRTHFWTSVFILAPVLVAMLVFATSIAHAQTEELLAEKVARLQTTAIRNKGIVDLESSTFDDVLAMPRNFSVVILFTAISSEFQCVPCKNFDPEYRLVASTWSKLSDKSRLFFGIIDFKKGQAIFQKFGMNSAPSVLYFSAGENQSDFDRYEFTRHGFKAEPFAAWLSAKSGVPLQVPRPFDFVAFASKLLSLLGMFIIGRFLYSQAGKILHSKHLWAAISLVRTRKQYNVVHSRHMWNQIRNPPYSMKGRDGSTGYIAAGFQNQFGLETQIIAVICRC</sequence>
<feature type="signal peptide" evidence="10">
    <location>
        <begin position="1"/>
        <end position="29"/>
    </location>
</feature>
<comment type="subcellular location">
    <subcellularLocation>
        <location evidence="2">Endoplasmic reticulum membrane</location>
        <topology evidence="2">Multi-pass membrane protein</topology>
    </subcellularLocation>
</comment>
<keyword evidence="12" id="KW-1185">Reference proteome</keyword>
<evidence type="ECO:0000313" key="11">
    <source>
        <dbReference type="EMBL" id="KAG0326175.1"/>
    </source>
</evidence>
<keyword evidence="11" id="KW-0808">Transferase</keyword>
<keyword evidence="6" id="KW-0256">Endoplasmic reticulum</keyword>
<dbReference type="GO" id="GO:0016740">
    <property type="term" value="F:transferase activity"/>
    <property type="evidence" value="ECO:0007669"/>
    <property type="project" value="UniProtKB-KW"/>
</dbReference>
<evidence type="ECO:0000256" key="6">
    <source>
        <dbReference type="ARBA" id="ARBA00022824"/>
    </source>
</evidence>
<dbReference type="InterPro" id="IPR036249">
    <property type="entry name" value="Thioredoxin-like_sf"/>
</dbReference>
<comment type="function">
    <text evidence="1">Subunit of the oligosaccharyl transferase (OST) complex that catalyzes the initial transfer of a defined glycan (Glc(3)Man(9)GlcNAc(2) in eukaryotes) from the lipid carrier dolichol-pyrophosphate to an asparagine residue within an Asn-X-Ser/Thr consensus motif in nascent polypeptide chains, the first step in protein N-glycosylation. N-glycosylation occurs cotranslationally and the complex associates with the Sec61 complex at the channel-forming translocon complex that mediates protein translocation across the endoplasmic reticulum (ER). All subunits are required for a maximal enzyme activity.</text>
</comment>
<dbReference type="GO" id="GO:0008250">
    <property type="term" value="C:oligosaccharyltransferase complex"/>
    <property type="evidence" value="ECO:0007669"/>
    <property type="project" value="TreeGrafter"/>
</dbReference>
<feature type="transmembrane region" description="Helical" evidence="9">
    <location>
        <begin position="183"/>
        <end position="204"/>
    </location>
</feature>
<dbReference type="SUPFAM" id="SSF52833">
    <property type="entry name" value="Thioredoxin-like"/>
    <property type="match status" value="1"/>
</dbReference>
<keyword evidence="7 9" id="KW-1133">Transmembrane helix</keyword>